<organism evidence="1">
    <name type="scientific">Siphoviridae sp. ctb1k4</name>
    <dbReference type="NCBI Taxonomy" id="2826391"/>
    <lineage>
        <taxon>Viruses</taxon>
        <taxon>Duplodnaviria</taxon>
        <taxon>Heunggongvirae</taxon>
        <taxon>Uroviricota</taxon>
        <taxon>Caudoviricetes</taxon>
    </lineage>
</organism>
<dbReference type="EMBL" id="BK014987">
    <property type="protein sequence ID" value="DAD85777.1"/>
    <property type="molecule type" value="Genomic_DNA"/>
</dbReference>
<name>A0A8S5MTW9_9CAUD</name>
<reference evidence="1" key="1">
    <citation type="journal article" date="2021" name="Proc. Natl. Acad. Sci. U.S.A.">
        <title>A Catalog of Tens of Thousands of Viruses from Human Metagenomes Reveals Hidden Associations with Chronic Diseases.</title>
        <authorList>
            <person name="Tisza M.J."/>
            <person name="Buck C.B."/>
        </authorList>
    </citation>
    <scope>NUCLEOTIDE SEQUENCE</scope>
    <source>
        <strain evidence="1">Ctb1k4</strain>
    </source>
</reference>
<accession>A0A8S5MTW9</accession>
<protein>
    <submittedName>
        <fullName evidence="1">Uncharacterized protein</fullName>
    </submittedName>
</protein>
<proteinExistence type="predicted"/>
<evidence type="ECO:0000313" key="1">
    <source>
        <dbReference type="EMBL" id="DAD85777.1"/>
    </source>
</evidence>
<sequence length="116" mass="13487">MQVKKAGGKVYGAILTAAEKKAMDLEIQRELAEYDRKHIAEIDATILWVLHEQFGFGAQRLRTYYDAFHDRIKELVSRYEMEDQDDIWLCTQMLKRIGVDIEGWHKESEANNVGAK</sequence>